<accession>A0A232EHN8</accession>
<comment type="caution">
    <text evidence="2">The sequence shown here is derived from an EMBL/GenBank/DDBJ whole genome shotgun (WGS) entry which is preliminary data.</text>
</comment>
<name>A0A232EHN8_9HYME</name>
<feature type="compositionally biased region" description="Basic and acidic residues" evidence="1">
    <location>
        <begin position="115"/>
        <end position="150"/>
    </location>
</feature>
<protein>
    <recommendedName>
        <fullName evidence="4">Reverse transcriptase RNase H-like domain-containing protein</fullName>
    </recommendedName>
</protein>
<gene>
    <name evidence="2" type="ORF">TSAR_010476</name>
</gene>
<feature type="region of interest" description="Disordered" evidence="1">
    <location>
        <begin position="69"/>
        <end position="217"/>
    </location>
</feature>
<reference evidence="2 3" key="1">
    <citation type="journal article" date="2017" name="Curr. Biol.">
        <title>The Evolution of Venom by Co-option of Single-Copy Genes.</title>
        <authorList>
            <person name="Martinson E.O."/>
            <person name="Mrinalini"/>
            <person name="Kelkar Y.D."/>
            <person name="Chang C.H."/>
            <person name="Werren J.H."/>
        </authorList>
    </citation>
    <scope>NUCLEOTIDE SEQUENCE [LARGE SCALE GENOMIC DNA]</scope>
    <source>
        <strain evidence="2 3">Alberta</strain>
        <tissue evidence="2">Whole body</tissue>
    </source>
</reference>
<feature type="compositionally biased region" description="Polar residues" evidence="1">
    <location>
        <begin position="207"/>
        <end position="217"/>
    </location>
</feature>
<evidence type="ECO:0000256" key="1">
    <source>
        <dbReference type="SAM" id="MobiDB-lite"/>
    </source>
</evidence>
<feature type="compositionally biased region" description="Polar residues" evidence="1">
    <location>
        <begin position="69"/>
        <end position="86"/>
    </location>
</feature>
<sequence length="217" mass="24493">MHTRKDPGQRLMRWMFRFTGYKYTFKYKPGKLNKNADALSRNPPEMTEKEINENLPKIKVIIIDEKTKQNGNKTKSNASTDGTTCRNRGHSASERITAPRGRGKSVGAKTNKNAPKLDHSVIEQRMRGRKAISKEESSKDTQRIETERPPLPDPRYIGLRIDDYQSEDSDSDGDASLTDSQNRTIMLVSSEEPSNTEANTDDDSVRESSIGTTLSKE</sequence>
<keyword evidence="3" id="KW-1185">Reference proteome</keyword>
<dbReference type="EMBL" id="NNAY01004468">
    <property type="protein sequence ID" value="OXU17854.1"/>
    <property type="molecule type" value="Genomic_DNA"/>
</dbReference>
<dbReference type="Proteomes" id="UP000215335">
    <property type="component" value="Unassembled WGS sequence"/>
</dbReference>
<dbReference type="OrthoDB" id="7555456at2759"/>
<evidence type="ECO:0000313" key="2">
    <source>
        <dbReference type="EMBL" id="OXU17854.1"/>
    </source>
</evidence>
<feature type="compositionally biased region" description="Acidic residues" evidence="1">
    <location>
        <begin position="164"/>
        <end position="173"/>
    </location>
</feature>
<evidence type="ECO:0000313" key="3">
    <source>
        <dbReference type="Proteomes" id="UP000215335"/>
    </source>
</evidence>
<organism evidence="2 3">
    <name type="scientific">Trichomalopsis sarcophagae</name>
    <dbReference type="NCBI Taxonomy" id="543379"/>
    <lineage>
        <taxon>Eukaryota</taxon>
        <taxon>Metazoa</taxon>
        <taxon>Ecdysozoa</taxon>
        <taxon>Arthropoda</taxon>
        <taxon>Hexapoda</taxon>
        <taxon>Insecta</taxon>
        <taxon>Pterygota</taxon>
        <taxon>Neoptera</taxon>
        <taxon>Endopterygota</taxon>
        <taxon>Hymenoptera</taxon>
        <taxon>Apocrita</taxon>
        <taxon>Proctotrupomorpha</taxon>
        <taxon>Chalcidoidea</taxon>
        <taxon>Pteromalidae</taxon>
        <taxon>Pteromalinae</taxon>
        <taxon>Trichomalopsis</taxon>
    </lineage>
</organism>
<proteinExistence type="predicted"/>
<evidence type="ECO:0008006" key="4">
    <source>
        <dbReference type="Google" id="ProtNLM"/>
    </source>
</evidence>
<dbReference type="AlphaFoldDB" id="A0A232EHN8"/>